<feature type="transmembrane region" description="Helical" evidence="1">
    <location>
        <begin position="29"/>
        <end position="47"/>
    </location>
</feature>
<dbReference type="EMBL" id="BARV01006876">
    <property type="protein sequence ID" value="GAI17568.1"/>
    <property type="molecule type" value="Genomic_DNA"/>
</dbReference>
<feature type="non-terminal residue" evidence="2">
    <location>
        <position position="1"/>
    </location>
</feature>
<dbReference type="AlphaFoldDB" id="X1LEQ2"/>
<accession>X1LEQ2</accession>
<gene>
    <name evidence="2" type="ORF">S06H3_14072</name>
</gene>
<evidence type="ECO:0000313" key="2">
    <source>
        <dbReference type="EMBL" id="GAI17568.1"/>
    </source>
</evidence>
<comment type="caution">
    <text evidence="2">The sequence shown here is derived from an EMBL/GenBank/DDBJ whole genome shotgun (WGS) entry which is preliminary data.</text>
</comment>
<organism evidence="2">
    <name type="scientific">marine sediment metagenome</name>
    <dbReference type="NCBI Taxonomy" id="412755"/>
    <lineage>
        <taxon>unclassified sequences</taxon>
        <taxon>metagenomes</taxon>
        <taxon>ecological metagenomes</taxon>
    </lineage>
</organism>
<feature type="transmembrane region" description="Helical" evidence="1">
    <location>
        <begin position="67"/>
        <end position="86"/>
    </location>
</feature>
<reference evidence="2" key="1">
    <citation type="journal article" date="2014" name="Front. Microbiol.">
        <title>High frequency of phylogenetically diverse reductive dehalogenase-homologous genes in deep subseafloor sedimentary metagenomes.</title>
        <authorList>
            <person name="Kawai M."/>
            <person name="Futagami T."/>
            <person name="Toyoda A."/>
            <person name="Takaki Y."/>
            <person name="Nishi S."/>
            <person name="Hori S."/>
            <person name="Arai W."/>
            <person name="Tsubouchi T."/>
            <person name="Morono Y."/>
            <person name="Uchiyama I."/>
            <person name="Ito T."/>
            <person name="Fujiyama A."/>
            <person name="Inagaki F."/>
            <person name="Takami H."/>
        </authorList>
    </citation>
    <scope>NUCLEOTIDE SEQUENCE</scope>
    <source>
        <strain evidence="2">Expedition CK06-06</strain>
    </source>
</reference>
<evidence type="ECO:0000256" key="1">
    <source>
        <dbReference type="SAM" id="Phobius"/>
    </source>
</evidence>
<keyword evidence="1" id="KW-0812">Transmembrane</keyword>
<proteinExistence type="predicted"/>
<protein>
    <submittedName>
        <fullName evidence="2">Uncharacterized protein</fullName>
    </submittedName>
</protein>
<keyword evidence="1" id="KW-0472">Membrane</keyword>
<name>X1LEQ2_9ZZZZ</name>
<keyword evidence="1" id="KW-1133">Transmembrane helix</keyword>
<sequence length="88" mass="10077">KFSCLKRFTPALPQNIFKSCMPIKDMNKWIELLVGLVLVILPIYSWIANPWEWGLGTAAFEFFKGGLVWFVIMVGLLFLLLGISDLKE</sequence>